<reference evidence="2 3" key="1">
    <citation type="journal article" date="2016" name="Nat. Commun.">
        <title>Thousands of microbial genomes shed light on interconnected biogeochemical processes in an aquifer system.</title>
        <authorList>
            <person name="Anantharaman K."/>
            <person name="Brown C.T."/>
            <person name="Hug L.A."/>
            <person name="Sharon I."/>
            <person name="Castelle C.J."/>
            <person name="Probst A.J."/>
            <person name="Thomas B.C."/>
            <person name="Singh A."/>
            <person name="Wilkins M.J."/>
            <person name="Karaoz U."/>
            <person name="Brodie E.L."/>
            <person name="Williams K.H."/>
            <person name="Hubbard S.S."/>
            <person name="Banfield J.F."/>
        </authorList>
    </citation>
    <scope>NUCLEOTIDE SEQUENCE [LARGE SCALE GENOMIC DNA]</scope>
</reference>
<dbReference type="SUPFAM" id="SSF140931">
    <property type="entry name" value="Fic-like"/>
    <property type="match status" value="1"/>
</dbReference>
<organism evidence="2 3">
    <name type="scientific">Candidatus Amesbacteria bacterium RIFOXYB1_FULL_44_23</name>
    <dbReference type="NCBI Taxonomy" id="1797263"/>
    <lineage>
        <taxon>Bacteria</taxon>
        <taxon>Candidatus Amesiibacteriota</taxon>
    </lineage>
</organism>
<dbReference type="Pfam" id="PF02661">
    <property type="entry name" value="Fic"/>
    <property type="match status" value="1"/>
</dbReference>
<sequence>MNSVKQTYAGQYLNTSVLDAASAYLNQFIRGHVFINGNKRMGILFTHSFMLMNGVDLTIDPEDLYYFAVVLARSGEDNTTPEETKIWCREVIEQFSKDI</sequence>
<dbReference type="NCBIfam" id="TIGR01550">
    <property type="entry name" value="DOC_P1"/>
    <property type="match status" value="1"/>
</dbReference>
<evidence type="ECO:0000313" key="3">
    <source>
        <dbReference type="Proteomes" id="UP000176424"/>
    </source>
</evidence>
<evidence type="ECO:0000259" key="1">
    <source>
        <dbReference type="PROSITE" id="PS51459"/>
    </source>
</evidence>
<dbReference type="InterPro" id="IPR036597">
    <property type="entry name" value="Fido-like_dom_sf"/>
</dbReference>
<name>A0A1F4ZU59_9BACT</name>
<accession>A0A1F4ZU59</accession>
<dbReference type="STRING" id="1797263.A2397_06320"/>
<dbReference type="InterPro" id="IPR006440">
    <property type="entry name" value="Doc"/>
</dbReference>
<evidence type="ECO:0000313" key="2">
    <source>
        <dbReference type="EMBL" id="OGD09911.1"/>
    </source>
</evidence>
<dbReference type="Gene3D" id="1.20.120.1870">
    <property type="entry name" value="Fic/DOC protein, Fido domain"/>
    <property type="match status" value="1"/>
</dbReference>
<protein>
    <recommendedName>
        <fullName evidence="1">Fido domain-containing protein</fullName>
    </recommendedName>
</protein>
<dbReference type="GO" id="GO:0016301">
    <property type="term" value="F:kinase activity"/>
    <property type="evidence" value="ECO:0007669"/>
    <property type="project" value="InterPro"/>
</dbReference>
<comment type="caution">
    <text evidence="2">The sequence shown here is derived from an EMBL/GenBank/DDBJ whole genome shotgun (WGS) entry which is preliminary data.</text>
</comment>
<dbReference type="InterPro" id="IPR003812">
    <property type="entry name" value="Fido"/>
</dbReference>
<dbReference type="Proteomes" id="UP000176424">
    <property type="component" value="Unassembled WGS sequence"/>
</dbReference>
<dbReference type="InterPro" id="IPR053737">
    <property type="entry name" value="Type_II_TA_Toxin"/>
</dbReference>
<proteinExistence type="predicted"/>
<dbReference type="AlphaFoldDB" id="A0A1F4ZU59"/>
<dbReference type="EMBL" id="MEXR01000019">
    <property type="protein sequence ID" value="OGD09911.1"/>
    <property type="molecule type" value="Genomic_DNA"/>
</dbReference>
<gene>
    <name evidence="2" type="ORF">A2397_06320</name>
</gene>
<feature type="domain" description="Fido" evidence="1">
    <location>
        <begin position="1"/>
        <end position="90"/>
    </location>
</feature>
<dbReference type="PROSITE" id="PS51459">
    <property type="entry name" value="FIDO"/>
    <property type="match status" value="1"/>
</dbReference>